<reference evidence="2" key="2">
    <citation type="submission" date="2018-03" db="EMBL/GenBank/DDBJ databases">
        <title>The Triticum urartu genome reveals the dynamic nature of wheat genome evolution.</title>
        <authorList>
            <person name="Ling H."/>
            <person name="Ma B."/>
            <person name="Shi X."/>
            <person name="Liu H."/>
            <person name="Dong L."/>
            <person name="Sun H."/>
            <person name="Cao Y."/>
            <person name="Gao Q."/>
            <person name="Zheng S."/>
            <person name="Li Y."/>
            <person name="Yu Y."/>
            <person name="Du H."/>
            <person name="Qi M."/>
            <person name="Li Y."/>
            <person name="Yu H."/>
            <person name="Cui Y."/>
            <person name="Wang N."/>
            <person name="Chen C."/>
            <person name="Wu H."/>
            <person name="Zhao Y."/>
            <person name="Zhang J."/>
            <person name="Li Y."/>
            <person name="Zhou W."/>
            <person name="Zhang B."/>
            <person name="Hu W."/>
            <person name="Eijk M."/>
            <person name="Tang J."/>
            <person name="Witsenboer H."/>
            <person name="Zhao S."/>
            <person name="Li Z."/>
            <person name="Zhang A."/>
            <person name="Wang D."/>
            <person name="Liang C."/>
        </authorList>
    </citation>
    <scope>NUCLEOTIDE SEQUENCE [LARGE SCALE GENOMIC DNA]</scope>
    <source>
        <strain evidence="2">cv. G1812</strain>
    </source>
</reference>
<sequence length="87" mass="10040">MQWRIVFCVLHSVAFYVSVYFPLLWIQILQGILGDSEFISVIQNVRSLMGMADNFLCGNESGSPRLLLHRQRMESQIEDHMLVPINS</sequence>
<keyword evidence="1" id="KW-0812">Transmembrane</keyword>
<evidence type="ECO:0000313" key="2">
    <source>
        <dbReference type="EnsemblPlants" id="TuG1812G0600004218.01.T02"/>
    </source>
</evidence>
<keyword evidence="1" id="KW-1133">Transmembrane helix</keyword>
<reference evidence="2" key="3">
    <citation type="submission" date="2022-06" db="UniProtKB">
        <authorList>
            <consortium name="EnsemblPlants"/>
        </authorList>
    </citation>
    <scope>IDENTIFICATION</scope>
</reference>
<evidence type="ECO:0000313" key="3">
    <source>
        <dbReference type="Proteomes" id="UP000015106"/>
    </source>
</evidence>
<organism evidence="2 3">
    <name type="scientific">Triticum urartu</name>
    <name type="common">Red wild einkorn</name>
    <name type="synonym">Crithodium urartu</name>
    <dbReference type="NCBI Taxonomy" id="4572"/>
    <lineage>
        <taxon>Eukaryota</taxon>
        <taxon>Viridiplantae</taxon>
        <taxon>Streptophyta</taxon>
        <taxon>Embryophyta</taxon>
        <taxon>Tracheophyta</taxon>
        <taxon>Spermatophyta</taxon>
        <taxon>Magnoliopsida</taxon>
        <taxon>Liliopsida</taxon>
        <taxon>Poales</taxon>
        <taxon>Poaceae</taxon>
        <taxon>BOP clade</taxon>
        <taxon>Pooideae</taxon>
        <taxon>Triticodae</taxon>
        <taxon>Triticeae</taxon>
        <taxon>Triticinae</taxon>
        <taxon>Triticum</taxon>
    </lineage>
</organism>
<protein>
    <submittedName>
        <fullName evidence="2">Uncharacterized protein</fullName>
    </submittedName>
</protein>
<dbReference type="Gramene" id="TuG1812G0600004218.01.T02">
    <property type="protein sequence ID" value="TuG1812G0600004218.01.T02"/>
    <property type="gene ID" value="TuG1812G0600004218.01"/>
</dbReference>
<name>A0A8R7QW05_TRIUA</name>
<keyword evidence="1" id="KW-0472">Membrane</keyword>
<reference evidence="3" key="1">
    <citation type="journal article" date="2013" name="Nature">
        <title>Draft genome of the wheat A-genome progenitor Triticum urartu.</title>
        <authorList>
            <person name="Ling H.Q."/>
            <person name="Zhao S."/>
            <person name="Liu D."/>
            <person name="Wang J."/>
            <person name="Sun H."/>
            <person name="Zhang C."/>
            <person name="Fan H."/>
            <person name="Li D."/>
            <person name="Dong L."/>
            <person name="Tao Y."/>
            <person name="Gao C."/>
            <person name="Wu H."/>
            <person name="Li Y."/>
            <person name="Cui Y."/>
            <person name="Guo X."/>
            <person name="Zheng S."/>
            <person name="Wang B."/>
            <person name="Yu K."/>
            <person name="Liang Q."/>
            <person name="Yang W."/>
            <person name="Lou X."/>
            <person name="Chen J."/>
            <person name="Feng M."/>
            <person name="Jian J."/>
            <person name="Zhang X."/>
            <person name="Luo G."/>
            <person name="Jiang Y."/>
            <person name="Liu J."/>
            <person name="Wang Z."/>
            <person name="Sha Y."/>
            <person name="Zhang B."/>
            <person name="Wu H."/>
            <person name="Tang D."/>
            <person name="Shen Q."/>
            <person name="Xue P."/>
            <person name="Zou S."/>
            <person name="Wang X."/>
            <person name="Liu X."/>
            <person name="Wang F."/>
            <person name="Yang Y."/>
            <person name="An X."/>
            <person name="Dong Z."/>
            <person name="Zhang K."/>
            <person name="Zhang X."/>
            <person name="Luo M.C."/>
            <person name="Dvorak J."/>
            <person name="Tong Y."/>
            <person name="Wang J."/>
            <person name="Yang H."/>
            <person name="Li Z."/>
            <person name="Wang D."/>
            <person name="Zhang A."/>
            <person name="Wang J."/>
        </authorList>
    </citation>
    <scope>NUCLEOTIDE SEQUENCE</scope>
    <source>
        <strain evidence="3">cv. G1812</strain>
    </source>
</reference>
<dbReference type="AlphaFoldDB" id="A0A8R7QW05"/>
<keyword evidence="3" id="KW-1185">Reference proteome</keyword>
<dbReference type="EnsemblPlants" id="TuG1812G0600004218.01.T02">
    <property type="protein sequence ID" value="TuG1812G0600004218.01.T02"/>
    <property type="gene ID" value="TuG1812G0600004218.01"/>
</dbReference>
<dbReference type="Proteomes" id="UP000015106">
    <property type="component" value="Chromosome 6"/>
</dbReference>
<feature type="transmembrane region" description="Helical" evidence="1">
    <location>
        <begin position="5"/>
        <end position="26"/>
    </location>
</feature>
<proteinExistence type="predicted"/>
<accession>A0A8R7QW05</accession>
<evidence type="ECO:0000256" key="1">
    <source>
        <dbReference type="SAM" id="Phobius"/>
    </source>
</evidence>